<dbReference type="GeneID" id="104704751"/>
<dbReference type="RefSeq" id="XP_019083254.1">
    <property type="nucleotide sequence ID" value="XM_019227709.1"/>
</dbReference>
<protein>
    <submittedName>
        <fullName evidence="2">Defensin-like protein 262 isoform X1</fullName>
    </submittedName>
    <submittedName>
        <fullName evidence="3">Defensin-like protein 262 isoform X2</fullName>
    </submittedName>
</protein>
<evidence type="ECO:0000313" key="3">
    <source>
        <dbReference type="RefSeq" id="XP_019083255.1"/>
    </source>
</evidence>
<keyword evidence="1" id="KW-1185">Reference proteome</keyword>
<reference evidence="1" key="1">
    <citation type="journal article" date="1997" name="Nucleic Acids Res.">
        <title>tRNAscan-SE: a program for improved detection of transfer RNA genes in genomic sequence.</title>
        <authorList>
            <person name="Lowe T.M."/>
            <person name="Eddy S.R."/>
        </authorList>
    </citation>
    <scope>NUCLEOTIDE SEQUENCE [LARGE SCALE GENOMIC DNA]</scope>
    <source>
        <strain evidence="1">r\DH55</strain>
    </source>
</reference>
<evidence type="ECO:0000313" key="2">
    <source>
        <dbReference type="RefSeq" id="XP_019083254.1"/>
    </source>
</evidence>
<organism evidence="1 2">
    <name type="scientific">Camelina sativa</name>
    <name type="common">False flax</name>
    <name type="synonym">Myagrum sativum</name>
    <dbReference type="NCBI Taxonomy" id="90675"/>
    <lineage>
        <taxon>Eukaryota</taxon>
        <taxon>Viridiplantae</taxon>
        <taxon>Streptophyta</taxon>
        <taxon>Embryophyta</taxon>
        <taxon>Tracheophyta</taxon>
        <taxon>Spermatophyta</taxon>
        <taxon>Magnoliopsida</taxon>
        <taxon>eudicotyledons</taxon>
        <taxon>Gunneridae</taxon>
        <taxon>Pentapetalae</taxon>
        <taxon>rosids</taxon>
        <taxon>malvids</taxon>
        <taxon>Brassicales</taxon>
        <taxon>Brassicaceae</taxon>
        <taxon>Camelineae</taxon>
        <taxon>Camelina</taxon>
    </lineage>
</organism>
<name>A0ABM1Q916_CAMSA</name>
<evidence type="ECO:0000313" key="1">
    <source>
        <dbReference type="Proteomes" id="UP000694864"/>
    </source>
</evidence>
<proteinExistence type="predicted"/>
<dbReference type="RefSeq" id="XP_019083255.1">
    <property type="nucleotide sequence ID" value="XM_019227710.1"/>
</dbReference>
<accession>A0ABM1Q916</accession>
<reference evidence="2 3" key="3">
    <citation type="submission" date="2025-05" db="UniProtKB">
        <authorList>
            <consortium name="RefSeq"/>
        </authorList>
    </citation>
    <scope>IDENTIFICATION</scope>
    <source>
        <tissue evidence="2 3">Leaf</tissue>
    </source>
</reference>
<reference evidence="1" key="2">
    <citation type="journal article" date="2014" name="Nat. Commun.">
        <title>The emerging biofuel crop Camelina sativa retains a highly undifferentiated hexaploid genome structure.</title>
        <authorList>
            <person name="Kagale S."/>
            <person name="Koh C."/>
            <person name="Nixon J."/>
            <person name="Bollina V."/>
            <person name="Clarke W.E."/>
            <person name="Tuteja R."/>
            <person name="Spillane C."/>
            <person name="Robinson S.J."/>
            <person name="Links M.G."/>
            <person name="Clarke C."/>
            <person name="Higgins E.E."/>
            <person name="Huebert T."/>
            <person name="Sharpe A.G."/>
            <person name="Parkin I.A."/>
        </authorList>
    </citation>
    <scope>NUCLEOTIDE SEQUENCE [LARGE SCALE GENOMIC DNA]</scope>
    <source>
        <strain evidence="1">r\DH55</strain>
    </source>
</reference>
<gene>
    <name evidence="2 3" type="primary">LOC104704751</name>
</gene>
<dbReference type="Proteomes" id="UP000694864">
    <property type="component" value="Chromosome 7"/>
</dbReference>
<sequence length="123" mass="13829">MISLLFITRAININYEKSFENLPLAMEKTSLKLIFLLSLIVIAFCSSLGDAREMMVEQVYCIEGKCPEGMKNCNCLPQTAHIERNDYGQPCDTAKDCYKFCPSKCKPGTCSCRCDFGCTCTCY</sequence>